<dbReference type="Gene3D" id="1.10.287.110">
    <property type="entry name" value="DnaJ domain"/>
    <property type="match status" value="1"/>
</dbReference>
<dbReference type="Pfam" id="PF00226">
    <property type="entry name" value="DnaJ"/>
    <property type="match status" value="1"/>
</dbReference>
<dbReference type="AlphaFoldDB" id="A0A6A7G2I6"/>
<dbReference type="InterPro" id="IPR002939">
    <property type="entry name" value="DnaJ_C"/>
</dbReference>
<accession>A0A6A7G2I6</accession>
<dbReference type="GO" id="GO:0051087">
    <property type="term" value="F:protein-folding chaperone binding"/>
    <property type="evidence" value="ECO:0007669"/>
    <property type="project" value="TreeGrafter"/>
</dbReference>
<protein>
    <submittedName>
        <fullName evidence="3">DnaJ homolog subfamily B member 4</fullName>
    </submittedName>
</protein>
<reference evidence="3" key="1">
    <citation type="submission" date="2017-11" db="EMBL/GenBank/DDBJ databases">
        <title>The sensing device of the deep-sea amphipod.</title>
        <authorList>
            <person name="Kobayashi H."/>
            <person name="Nagahama T."/>
            <person name="Arai W."/>
            <person name="Sasagawa Y."/>
            <person name="Umeda M."/>
            <person name="Hayashi T."/>
            <person name="Nikaido I."/>
            <person name="Watanabe H."/>
            <person name="Oguri K."/>
            <person name="Kitazato H."/>
            <person name="Fujioka K."/>
            <person name="Kido Y."/>
            <person name="Takami H."/>
        </authorList>
    </citation>
    <scope>NUCLEOTIDE SEQUENCE</scope>
    <source>
        <tissue evidence="3">Whole body</tissue>
    </source>
</reference>
<dbReference type="SMART" id="SM00271">
    <property type="entry name" value="DnaJ"/>
    <property type="match status" value="1"/>
</dbReference>
<dbReference type="PANTHER" id="PTHR24078">
    <property type="entry name" value="DNAJ HOMOLOG SUBFAMILY C MEMBER"/>
    <property type="match status" value="1"/>
</dbReference>
<dbReference type="PRINTS" id="PR00625">
    <property type="entry name" value="JDOMAIN"/>
</dbReference>
<dbReference type="GO" id="GO:0005829">
    <property type="term" value="C:cytosol"/>
    <property type="evidence" value="ECO:0007669"/>
    <property type="project" value="TreeGrafter"/>
</dbReference>
<feature type="domain" description="J" evidence="2">
    <location>
        <begin position="4"/>
        <end position="70"/>
    </location>
</feature>
<dbReference type="GO" id="GO:0051082">
    <property type="term" value="F:unfolded protein binding"/>
    <property type="evidence" value="ECO:0007669"/>
    <property type="project" value="InterPro"/>
</dbReference>
<dbReference type="InterPro" id="IPR018253">
    <property type="entry name" value="DnaJ_domain_CS"/>
</dbReference>
<sequence length="327" mass="36461">MGKDYYAVLGISREATPAEIKKAYRKLAMKWHPDKNPDQKDLADKKFKEIAEAYDVLRDEKKRKLFDQYGEEGIKQGMGADGGQGYSFEASDLFSQLFGGGRGGRPMGFEAFSQMFSMGGDGSSGFSFGGPMGGMRMGGMDPGRRKQPDVLVGLYCTLEELYGGCAKKRKVTRQRLNPDGRTTHEEEKILTIDVRPGWKAGTKITFPREGDEHPQAEAADIIFQVQEKPHPRFERKGNNLRKPIACSLKKALTGFTFNIDTLDGRTIQTRVPPIRECSPAGLIHRVPGEGMPLSKRPNERGDLFLEITVRFPDLSLEQIQALQAILK</sequence>
<dbReference type="CDD" id="cd06257">
    <property type="entry name" value="DnaJ"/>
    <property type="match status" value="1"/>
</dbReference>
<dbReference type="Pfam" id="PF01556">
    <property type="entry name" value="DnaJ_C"/>
    <property type="match status" value="1"/>
</dbReference>
<dbReference type="InterPro" id="IPR001623">
    <property type="entry name" value="DnaJ_domain"/>
</dbReference>
<dbReference type="InterPro" id="IPR036869">
    <property type="entry name" value="J_dom_sf"/>
</dbReference>
<evidence type="ECO:0000259" key="2">
    <source>
        <dbReference type="PROSITE" id="PS50076"/>
    </source>
</evidence>
<dbReference type="PROSITE" id="PS00636">
    <property type="entry name" value="DNAJ_1"/>
    <property type="match status" value="1"/>
</dbReference>
<dbReference type="PANTHER" id="PTHR24078:SF553">
    <property type="entry name" value="DNAJ HOMOLOG SUBFAMILY B MEMBER 5"/>
    <property type="match status" value="1"/>
</dbReference>
<dbReference type="InterPro" id="IPR051339">
    <property type="entry name" value="DnaJ_subfamily_B"/>
</dbReference>
<dbReference type="CDD" id="cd10747">
    <property type="entry name" value="DnaJ_C"/>
    <property type="match status" value="1"/>
</dbReference>
<dbReference type="FunFam" id="2.60.260.20:FF:000002">
    <property type="entry name" value="Dnaj homolog subfamily b member"/>
    <property type="match status" value="1"/>
</dbReference>
<name>A0A6A7G2I6_9CRUS</name>
<organism evidence="3">
    <name type="scientific">Hirondellea gigas</name>
    <dbReference type="NCBI Taxonomy" id="1518452"/>
    <lineage>
        <taxon>Eukaryota</taxon>
        <taxon>Metazoa</taxon>
        <taxon>Ecdysozoa</taxon>
        <taxon>Arthropoda</taxon>
        <taxon>Crustacea</taxon>
        <taxon>Multicrustacea</taxon>
        <taxon>Malacostraca</taxon>
        <taxon>Eumalacostraca</taxon>
        <taxon>Peracarida</taxon>
        <taxon>Amphipoda</taxon>
        <taxon>Amphilochidea</taxon>
        <taxon>Lysianassida</taxon>
        <taxon>Lysianassidira</taxon>
        <taxon>Lysianassoidea</taxon>
        <taxon>Lysianassidae</taxon>
        <taxon>Hirondellea</taxon>
    </lineage>
</organism>
<proteinExistence type="evidence at transcript level"/>
<dbReference type="PROSITE" id="PS50076">
    <property type="entry name" value="DNAJ_2"/>
    <property type="match status" value="1"/>
</dbReference>
<dbReference type="Gene3D" id="2.60.260.20">
    <property type="entry name" value="Urease metallochaperone UreE, N-terminal domain"/>
    <property type="match status" value="2"/>
</dbReference>
<dbReference type="SUPFAM" id="SSF49493">
    <property type="entry name" value="HSP40/DnaJ peptide-binding domain"/>
    <property type="match status" value="2"/>
</dbReference>
<evidence type="ECO:0000313" key="3">
    <source>
        <dbReference type="EMBL" id="LAC24961.1"/>
    </source>
</evidence>
<dbReference type="InterPro" id="IPR008971">
    <property type="entry name" value="HSP40/DnaJ_pept-bd"/>
</dbReference>
<dbReference type="GO" id="GO:0006457">
    <property type="term" value="P:protein folding"/>
    <property type="evidence" value="ECO:0007669"/>
    <property type="project" value="InterPro"/>
</dbReference>
<dbReference type="SUPFAM" id="SSF46565">
    <property type="entry name" value="Chaperone J-domain"/>
    <property type="match status" value="1"/>
</dbReference>
<keyword evidence="1" id="KW-0143">Chaperone</keyword>
<dbReference type="EMBL" id="IACT01005818">
    <property type="protein sequence ID" value="LAC24961.1"/>
    <property type="molecule type" value="mRNA"/>
</dbReference>
<evidence type="ECO:0000256" key="1">
    <source>
        <dbReference type="ARBA" id="ARBA00023186"/>
    </source>
</evidence>
<dbReference type="FunFam" id="2.60.260.20:FF:000013">
    <property type="entry name" value="DnaJ subfamily B member 11"/>
    <property type="match status" value="1"/>
</dbReference>